<dbReference type="OrthoDB" id="4535232at2"/>
<feature type="domain" description="DUF7373" evidence="2">
    <location>
        <begin position="255"/>
        <end position="400"/>
    </location>
</feature>
<dbReference type="Pfam" id="PF24092">
    <property type="entry name" value="DUF7373_C"/>
    <property type="match status" value="1"/>
</dbReference>
<keyword evidence="4" id="KW-1185">Reference proteome</keyword>
<organism evidence="3 4">
    <name type="scientific">Nocardia terpenica</name>
    <dbReference type="NCBI Taxonomy" id="455432"/>
    <lineage>
        <taxon>Bacteria</taxon>
        <taxon>Bacillati</taxon>
        <taxon>Actinomycetota</taxon>
        <taxon>Actinomycetes</taxon>
        <taxon>Mycobacteriales</taxon>
        <taxon>Nocardiaceae</taxon>
        <taxon>Nocardia</taxon>
    </lineage>
</organism>
<dbReference type="Proteomes" id="UP000076512">
    <property type="component" value="Unassembled WGS sequence"/>
</dbReference>
<proteinExistence type="predicted"/>
<comment type="caution">
    <text evidence="3">The sequence shown here is derived from an EMBL/GenBank/DDBJ whole genome shotgun (WGS) entry which is preliminary data.</text>
</comment>
<feature type="domain" description="DUF7373" evidence="1">
    <location>
        <begin position="50"/>
        <end position="250"/>
    </location>
</feature>
<name>A0A164I9C1_9NOCA</name>
<evidence type="ECO:0000313" key="3">
    <source>
        <dbReference type="EMBL" id="KZM69220.1"/>
    </source>
</evidence>
<reference evidence="3 4" key="1">
    <citation type="submission" date="2016-04" db="EMBL/GenBank/DDBJ databases">
        <authorList>
            <person name="Evans L.H."/>
            <person name="Alamgir A."/>
            <person name="Owens N."/>
            <person name="Weber N.D."/>
            <person name="Virtaneva K."/>
            <person name="Barbian K."/>
            <person name="Babar A."/>
            <person name="Rosenke K."/>
        </authorList>
    </citation>
    <scope>NUCLEOTIDE SEQUENCE [LARGE SCALE GENOMIC DNA]</scope>
    <source>
        <strain evidence="3 4">IFM 0406</strain>
    </source>
</reference>
<accession>A0A164I9C1</accession>
<sequence>MHGTAAILVLTATLSGCDSAIPGGAIAGEIDVRKLDVGTYPTEPLDLRYTYNPTLSTGQSLATMRLADRVVTGQEIDPRFTWGKGAIPVSGDTSASQLVQGANGPVLKEIAKPDGMMYGVAVSTSDMKPGEYGRLPPNAATATVVVMQFPNDTAADRAAGEIEAADLAAAPGQNHLDLPDDPRAHAHWNPNDSIAVSTLARGSYVVTLILGNIRDSGGPAAVLHKTYAAQIPLLDALRPLSTEEILRLPYDSDGLLDRTLNTDAWGDPSFENQATMALRGFLHRVDDQDRYRKILTEAGMDRAALTQDASYHTSMVIRTRDEQAARALTARIVQAQDSVPADPPIGPPYSACAENKNADFTHKRFRCAVGYRRYVATVDGDQLRDTQQRADAQYALLANSL</sequence>
<dbReference type="Pfam" id="PF24088">
    <property type="entry name" value="DUF7373"/>
    <property type="match status" value="1"/>
</dbReference>
<dbReference type="EMBL" id="LWGR01000021">
    <property type="protein sequence ID" value="KZM69220.1"/>
    <property type="molecule type" value="Genomic_DNA"/>
</dbReference>
<protein>
    <submittedName>
        <fullName evidence="3">Uncharacterized protein</fullName>
    </submittedName>
</protein>
<dbReference type="AlphaFoldDB" id="A0A164I9C1"/>
<dbReference type="InterPro" id="IPR056463">
    <property type="entry name" value="DUF7373_C"/>
</dbReference>
<gene>
    <name evidence="3" type="ORF">AWN90_16045</name>
</gene>
<evidence type="ECO:0000259" key="2">
    <source>
        <dbReference type="Pfam" id="PF24092"/>
    </source>
</evidence>
<evidence type="ECO:0000313" key="4">
    <source>
        <dbReference type="Proteomes" id="UP000076512"/>
    </source>
</evidence>
<dbReference type="STRING" id="455432.AWN90_16045"/>
<dbReference type="RefSeq" id="WP_067581516.1">
    <property type="nucleotide sequence ID" value="NZ_JABMCZ010000002.1"/>
</dbReference>
<evidence type="ECO:0000259" key="1">
    <source>
        <dbReference type="Pfam" id="PF24088"/>
    </source>
</evidence>
<dbReference type="InterPro" id="IPR055797">
    <property type="entry name" value="DUF7373"/>
</dbReference>